<dbReference type="InterPro" id="IPR016171">
    <property type="entry name" value="Vanillyl_alc_oxidase_C-sub2"/>
</dbReference>
<dbReference type="PANTHER" id="PTHR43762:SF7">
    <property type="entry name" value="FAD-BINDING PCMH-TYPE DOMAIN-CONTAINING PROTEIN"/>
    <property type="match status" value="1"/>
</dbReference>
<proteinExistence type="predicted"/>
<gene>
    <name evidence="3" type="ORF">UFOPK1358_00279</name>
    <name evidence="4" type="ORF">UFOPK3519_00281</name>
</gene>
<dbReference type="InterPro" id="IPR016166">
    <property type="entry name" value="FAD-bd_PCMH"/>
</dbReference>
<organism evidence="3">
    <name type="scientific">freshwater metagenome</name>
    <dbReference type="NCBI Taxonomy" id="449393"/>
    <lineage>
        <taxon>unclassified sequences</taxon>
        <taxon>metagenomes</taxon>
        <taxon>ecological metagenomes</taxon>
    </lineage>
</organism>
<dbReference type="InterPro" id="IPR036318">
    <property type="entry name" value="FAD-bd_PCMH-like_sf"/>
</dbReference>
<sequence>MTSPELEIEQKLLVGWGRTSPTSADLVHARSTDEVVAAVQAANGRGIIARGLGRGYGDCAQNAGGLVLDGPKRSGVIDVDLERSQVQVLGGTSLDELMKWFVPLGMFVPVTPGTRSVTVGGAIAADIHGKNHHIKGSWGSHVLSLRLIDGFGALRELSPSQEPELFWATIGGMGLTGIVVDATIQMTPIGSSFVVVDTDRTDDLDGVMSLMREGDEYYDYSVAWIDLIATGAHMGRSILERGRFATREEALAAGHDDPYKYSPHQLISPPDLFPSGLLNRLTIRAFNELWYRKAPKLKRDHISSIEAFFHPLDMIEDWNRLYGQRGFLQWQFAVPDDATDVVRTTVERLSAAGASSFLAVLKRFGPGNIAPLSFPTKGWTLALDIPVAANLDRLLDELDELVVQAGGRVYLAKDSRVRPELVPAMYPRLDEWRQIRNAADPEGRFCSDMSRRLNLI</sequence>
<feature type="domain" description="FAD-binding PCMH-type" evidence="2">
    <location>
        <begin position="19"/>
        <end position="189"/>
    </location>
</feature>
<dbReference type="Gene3D" id="1.10.45.10">
    <property type="entry name" value="Vanillyl-alcohol Oxidase, Chain A, domain 4"/>
    <property type="match status" value="1"/>
</dbReference>
<evidence type="ECO:0000313" key="3">
    <source>
        <dbReference type="EMBL" id="CAB4530578.1"/>
    </source>
</evidence>
<name>A0A6J6AWF2_9ZZZZ</name>
<evidence type="ECO:0000259" key="2">
    <source>
        <dbReference type="PROSITE" id="PS51387"/>
    </source>
</evidence>
<dbReference type="AlphaFoldDB" id="A0A6J6AWF2"/>
<dbReference type="EMBL" id="CAFBMG010000012">
    <property type="protein sequence ID" value="CAB4891195.1"/>
    <property type="molecule type" value="Genomic_DNA"/>
</dbReference>
<dbReference type="InterPro" id="IPR016169">
    <property type="entry name" value="FAD-bd_PCMH_sub2"/>
</dbReference>
<dbReference type="GO" id="GO:0003885">
    <property type="term" value="F:D-arabinono-1,4-lactone oxidase activity"/>
    <property type="evidence" value="ECO:0007669"/>
    <property type="project" value="InterPro"/>
</dbReference>
<dbReference type="PANTHER" id="PTHR43762">
    <property type="entry name" value="L-GULONOLACTONE OXIDASE"/>
    <property type="match status" value="1"/>
</dbReference>
<dbReference type="Pfam" id="PF04030">
    <property type="entry name" value="ALO"/>
    <property type="match status" value="1"/>
</dbReference>
<keyword evidence="1" id="KW-0560">Oxidoreductase</keyword>
<dbReference type="InterPro" id="IPR007173">
    <property type="entry name" value="ALO_C"/>
</dbReference>
<accession>A0A6J6AWF2</accession>
<dbReference type="PROSITE" id="PS51387">
    <property type="entry name" value="FAD_PCMH"/>
    <property type="match status" value="1"/>
</dbReference>
<dbReference type="SUPFAM" id="SSF56176">
    <property type="entry name" value="FAD-binding/transporter-associated domain-like"/>
    <property type="match status" value="1"/>
</dbReference>
<reference evidence="3" key="1">
    <citation type="submission" date="2020-05" db="EMBL/GenBank/DDBJ databases">
        <authorList>
            <person name="Chiriac C."/>
            <person name="Salcher M."/>
            <person name="Ghai R."/>
            <person name="Kavagutti S V."/>
        </authorList>
    </citation>
    <scope>NUCLEOTIDE SEQUENCE</scope>
</reference>
<evidence type="ECO:0000256" key="1">
    <source>
        <dbReference type="ARBA" id="ARBA00023002"/>
    </source>
</evidence>
<protein>
    <submittedName>
        <fullName evidence="3">Unannotated protein</fullName>
    </submittedName>
</protein>
<dbReference type="Pfam" id="PF01565">
    <property type="entry name" value="FAD_binding_4"/>
    <property type="match status" value="1"/>
</dbReference>
<dbReference type="Gene3D" id="3.30.465.10">
    <property type="match status" value="1"/>
</dbReference>
<dbReference type="InterPro" id="IPR010031">
    <property type="entry name" value="FAD_lactone_oxidase-like"/>
</dbReference>
<dbReference type="EMBL" id="CAEZSF010000013">
    <property type="protein sequence ID" value="CAB4530578.1"/>
    <property type="molecule type" value="Genomic_DNA"/>
</dbReference>
<evidence type="ECO:0000313" key="4">
    <source>
        <dbReference type="EMBL" id="CAB4891195.1"/>
    </source>
</evidence>
<dbReference type="InterPro" id="IPR006094">
    <property type="entry name" value="Oxid_FAD_bind_N"/>
</dbReference>
<dbReference type="GO" id="GO:0071949">
    <property type="term" value="F:FAD binding"/>
    <property type="evidence" value="ECO:0007669"/>
    <property type="project" value="InterPro"/>
</dbReference>
<dbReference type="GO" id="GO:0016020">
    <property type="term" value="C:membrane"/>
    <property type="evidence" value="ECO:0007669"/>
    <property type="project" value="InterPro"/>
</dbReference>